<reference evidence="1" key="1">
    <citation type="submission" date="2022-11" db="EMBL/GenBank/DDBJ databases">
        <title>Dyadobacter pollutisoli sp. nov., isolated from plastic dumped soil.</title>
        <authorList>
            <person name="Kim J.M."/>
            <person name="Kim K.R."/>
            <person name="Lee J.K."/>
            <person name="Hao L."/>
            <person name="Jeon C.O."/>
        </authorList>
    </citation>
    <scope>NUCLEOTIDE SEQUENCE</scope>
    <source>
        <strain evidence="1">U1</strain>
    </source>
</reference>
<dbReference type="AlphaFoldDB" id="A0A9E8NF45"/>
<sequence length="174" mass="18679">MKEAHGRLFFTLESDEPHVSNGTAAGTKQIANINPSGAAVARVYMELGTHVFFFAGAPGLGRELFKATPCNLCAVPVGFAGSVPAPESVQQTSVKVLGNPVTESLVVEILANSNSPLTIELLTRNGFVLEKRRIQPADLPPRITFDVRKQPAGLLLLRVRTHNATKLIKIAKVD</sequence>
<dbReference type="EMBL" id="CP112998">
    <property type="protein sequence ID" value="WAC13152.1"/>
    <property type="molecule type" value="Genomic_DNA"/>
</dbReference>
<evidence type="ECO:0000313" key="2">
    <source>
        <dbReference type="Proteomes" id="UP001164653"/>
    </source>
</evidence>
<dbReference type="Proteomes" id="UP001164653">
    <property type="component" value="Chromosome"/>
</dbReference>
<organism evidence="1 2">
    <name type="scientific">Dyadobacter pollutisoli</name>
    <dbReference type="NCBI Taxonomy" id="2910158"/>
    <lineage>
        <taxon>Bacteria</taxon>
        <taxon>Pseudomonadati</taxon>
        <taxon>Bacteroidota</taxon>
        <taxon>Cytophagia</taxon>
        <taxon>Cytophagales</taxon>
        <taxon>Spirosomataceae</taxon>
        <taxon>Dyadobacter</taxon>
    </lineage>
</organism>
<gene>
    <name evidence="1" type="ORF">ON006_04140</name>
</gene>
<evidence type="ECO:0000313" key="1">
    <source>
        <dbReference type="EMBL" id="WAC13152.1"/>
    </source>
</evidence>
<name>A0A9E8NF45_9BACT</name>
<dbReference type="KEGG" id="dpf:ON006_04140"/>
<protein>
    <recommendedName>
        <fullName evidence="3">T9SS type A sorting domain-containing protein</fullName>
    </recommendedName>
</protein>
<dbReference type="RefSeq" id="WP_244824643.1">
    <property type="nucleotide sequence ID" value="NZ_CP112998.1"/>
</dbReference>
<keyword evidence="2" id="KW-1185">Reference proteome</keyword>
<proteinExistence type="predicted"/>
<evidence type="ECO:0008006" key="3">
    <source>
        <dbReference type="Google" id="ProtNLM"/>
    </source>
</evidence>
<accession>A0A9E8NF45</accession>